<reference evidence="3 4" key="1">
    <citation type="submission" date="2018-06" db="EMBL/GenBank/DDBJ databases">
        <title>Fusarium incarnatum-equiseti species complex species 28.</title>
        <authorList>
            <person name="Gardiner D.M."/>
        </authorList>
    </citation>
    <scope>NUCLEOTIDE SEQUENCE [LARGE SCALE GENOMIC DNA]</scope>
    <source>
        <strain evidence="3 4">FIESC_28</strain>
    </source>
</reference>
<evidence type="ECO:0000256" key="1">
    <source>
        <dbReference type="SAM" id="MobiDB-lite"/>
    </source>
</evidence>
<evidence type="ECO:0000256" key="2">
    <source>
        <dbReference type="SAM" id="SignalP"/>
    </source>
</evidence>
<dbReference type="AlphaFoldDB" id="A0A366RP68"/>
<dbReference type="GeneID" id="41995262"/>
<feature type="chain" id="PRO_5016942029" evidence="2">
    <location>
        <begin position="18"/>
        <end position="505"/>
    </location>
</feature>
<evidence type="ECO:0000313" key="4">
    <source>
        <dbReference type="Proteomes" id="UP000253153"/>
    </source>
</evidence>
<proteinExistence type="predicted"/>
<feature type="compositionally biased region" description="Basic and acidic residues" evidence="1">
    <location>
        <begin position="263"/>
        <end position="276"/>
    </location>
</feature>
<organism evidence="3 4">
    <name type="scientific">Fusarium coffeatum</name>
    <dbReference type="NCBI Taxonomy" id="231269"/>
    <lineage>
        <taxon>Eukaryota</taxon>
        <taxon>Fungi</taxon>
        <taxon>Dikarya</taxon>
        <taxon>Ascomycota</taxon>
        <taxon>Pezizomycotina</taxon>
        <taxon>Sordariomycetes</taxon>
        <taxon>Hypocreomycetidae</taxon>
        <taxon>Hypocreales</taxon>
        <taxon>Nectriaceae</taxon>
        <taxon>Fusarium</taxon>
        <taxon>Fusarium incarnatum-equiseti species complex</taxon>
    </lineage>
</organism>
<name>A0A366RP68_9HYPO</name>
<feature type="signal peptide" evidence="2">
    <location>
        <begin position="1"/>
        <end position="17"/>
    </location>
</feature>
<evidence type="ECO:0000313" key="3">
    <source>
        <dbReference type="EMBL" id="RBR18899.1"/>
    </source>
</evidence>
<dbReference type="RefSeq" id="XP_031015968.1">
    <property type="nucleotide sequence ID" value="XM_031159966.1"/>
</dbReference>
<comment type="caution">
    <text evidence="3">The sequence shown here is derived from an EMBL/GenBank/DDBJ whole genome shotgun (WGS) entry which is preliminary data.</text>
</comment>
<dbReference type="Proteomes" id="UP000253153">
    <property type="component" value="Unassembled WGS sequence"/>
</dbReference>
<keyword evidence="2" id="KW-0732">Signal</keyword>
<protein>
    <submittedName>
        <fullName evidence="3">Uncharacterized protein</fullName>
    </submittedName>
</protein>
<keyword evidence="4" id="KW-1185">Reference proteome</keyword>
<gene>
    <name evidence="3" type="ORF">FIESC28_05821</name>
</gene>
<feature type="region of interest" description="Disordered" evidence="1">
    <location>
        <begin position="253"/>
        <end position="294"/>
    </location>
</feature>
<dbReference type="OrthoDB" id="3945550at2759"/>
<accession>A0A366RP68</accession>
<sequence>MRPLLTAVALFAIAATAQEPVEQWTPGDPCPTAIHARIPNIQFTKSPFGSYESVHQAMRMCSNITELHMVNLGSTCVDRPDGYNLPFKLDGKERYLSAPQVLSVSGYDFNFREWNALLSFTPQWAPVDGSWPRSSSTNPYIVRAVDMIYRARWHWENLFARIARNTPMGPGPNDVAFWDFGESRRWYDQRDTPRERRDLDNAQLWVEAMDFSRVHTLFITDYMVKPQGKGLFEDLPRALTGLRTLEVDGTWETADPESFAGDDYDRQKRDQRKLSEDNSAGGAATTGERRESIIPPARDFITAVPPLTSLTWTRGGTVQDDVFEPIVKRHGPTLKHLEWTNPELRFENRPIISVEQIRNLGEWAPGLTNLTIDLDRTDGTWPWKHLKAMSESMPKLTNLTIYLDMHDRAAPPKARAKEDLLAKPALTEKAALDIFHIVNLFKTGDKIQNLQLRQGDWEDPWDESNWGAEWMEGKRIWANCSLQDERGMIKPRCEEGHAEEVGFEW</sequence>
<dbReference type="EMBL" id="QKXC01000119">
    <property type="protein sequence ID" value="RBR18899.1"/>
    <property type="molecule type" value="Genomic_DNA"/>
</dbReference>